<name>A0A644Z015_9ZZZZ</name>
<gene>
    <name evidence="1" type="ORF">SDC9_80748</name>
</gene>
<accession>A0A644Z015</accession>
<sequence>MVGKRKYRGFGAKNVRLLHRAADERLVANMHAVEHAESNDGGGELFHTIGTFQLKTVRQRE</sequence>
<reference evidence="1" key="1">
    <citation type="submission" date="2019-08" db="EMBL/GenBank/DDBJ databases">
        <authorList>
            <person name="Kucharzyk K."/>
            <person name="Murdoch R.W."/>
            <person name="Higgins S."/>
            <person name="Loffler F."/>
        </authorList>
    </citation>
    <scope>NUCLEOTIDE SEQUENCE</scope>
</reference>
<organism evidence="1">
    <name type="scientific">bioreactor metagenome</name>
    <dbReference type="NCBI Taxonomy" id="1076179"/>
    <lineage>
        <taxon>unclassified sequences</taxon>
        <taxon>metagenomes</taxon>
        <taxon>ecological metagenomes</taxon>
    </lineage>
</organism>
<proteinExistence type="predicted"/>
<dbReference type="AlphaFoldDB" id="A0A644Z015"/>
<evidence type="ECO:0000313" key="1">
    <source>
        <dbReference type="EMBL" id="MPM34166.1"/>
    </source>
</evidence>
<dbReference type="EMBL" id="VSSQ01006890">
    <property type="protein sequence ID" value="MPM34166.1"/>
    <property type="molecule type" value="Genomic_DNA"/>
</dbReference>
<comment type="caution">
    <text evidence="1">The sequence shown here is derived from an EMBL/GenBank/DDBJ whole genome shotgun (WGS) entry which is preliminary data.</text>
</comment>
<protein>
    <submittedName>
        <fullName evidence="1">Uncharacterized protein</fullName>
    </submittedName>
</protein>